<dbReference type="OrthoDB" id="547269at2"/>
<keyword evidence="4" id="KW-1185">Reference proteome</keyword>
<reference evidence="3 4" key="1">
    <citation type="submission" date="2015-11" db="EMBL/GenBank/DDBJ databases">
        <authorList>
            <person name="Zhang Y."/>
            <person name="Guo Z."/>
        </authorList>
    </citation>
    <scope>NUCLEOTIDE SEQUENCE [LARGE SCALE GENOMIC DNA]</scope>
    <source>
        <strain evidence="3 4">KCTC 32221</strain>
    </source>
</reference>
<evidence type="ECO:0008006" key="5">
    <source>
        <dbReference type="Google" id="ProtNLM"/>
    </source>
</evidence>
<dbReference type="Gene3D" id="2.60.120.600">
    <property type="entry name" value="Domain of unknown function DUF1214, C-terminal domain"/>
    <property type="match status" value="1"/>
</dbReference>
<dbReference type="SUPFAM" id="SSF160935">
    <property type="entry name" value="VPA0735-like"/>
    <property type="match status" value="1"/>
</dbReference>
<dbReference type="EMBL" id="CP013189">
    <property type="protein sequence ID" value="ALO45933.1"/>
    <property type="molecule type" value="Genomic_DNA"/>
</dbReference>
<dbReference type="Proteomes" id="UP000065641">
    <property type="component" value="Chromosome"/>
</dbReference>
<sequence length="341" mass="36928">MDVFMKITVILLAGLVFCAAVNAEPVFVGPHNFIRAETDRYMGELVEQGELGSLRHRREPTDLSAQTVIRMNLDTLYSSGVFDMEAGAVTITLPDAPDGRYISAQVISQDHFTIAVYHDGTNTFTIEDIGTRYAVVILRIFADSMDANDIAYANGLQDAVRVSQPAQGEFIVPDYESESFEATRMTLLRLGALARGNLGLFAGGPDEVDPVSHLIVTATGWGGLPRSEAAYFQSGPVPGNEDKPHQLLLSDVPANAFWSITVYNARGFMVPNGLVGVNALNNVNAKPNEDGSYRIQLGGCSDTSVNCIPTPEGWNYVLRAYQPSNVITSGQWVPPVATPIE</sequence>
<dbReference type="AlphaFoldDB" id="A0A0S2KC92"/>
<dbReference type="PANTHER" id="PTHR36509">
    <property type="entry name" value="BLL3101 PROTEIN"/>
    <property type="match status" value="1"/>
</dbReference>
<dbReference type="Pfam" id="PF06742">
    <property type="entry name" value="DUF1214"/>
    <property type="match status" value="1"/>
</dbReference>
<dbReference type="Pfam" id="PF06863">
    <property type="entry name" value="DUF1254"/>
    <property type="match status" value="1"/>
</dbReference>
<organism evidence="3 4">
    <name type="scientific">Pseudohongiella spirulinae</name>
    <dbReference type="NCBI Taxonomy" id="1249552"/>
    <lineage>
        <taxon>Bacteria</taxon>
        <taxon>Pseudomonadati</taxon>
        <taxon>Pseudomonadota</taxon>
        <taxon>Gammaproteobacteria</taxon>
        <taxon>Pseudomonadales</taxon>
        <taxon>Pseudohongiellaceae</taxon>
        <taxon>Pseudohongiella</taxon>
    </lineage>
</organism>
<name>A0A0S2KC92_9GAMM</name>
<evidence type="ECO:0000259" key="2">
    <source>
        <dbReference type="Pfam" id="PF06863"/>
    </source>
</evidence>
<evidence type="ECO:0000259" key="1">
    <source>
        <dbReference type="Pfam" id="PF06742"/>
    </source>
</evidence>
<dbReference type="KEGG" id="pspi:PS2015_1275"/>
<feature type="domain" description="DUF1254" evidence="2">
    <location>
        <begin position="54"/>
        <end position="114"/>
    </location>
</feature>
<dbReference type="InterPro" id="IPR010679">
    <property type="entry name" value="DUF1254"/>
</dbReference>
<evidence type="ECO:0000313" key="3">
    <source>
        <dbReference type="EMBL" id="ALO45933.1"/>
    </source>
</evidence>
<proteinExistence type="predicted"/>
<dbReference type="PANTHER" id="PTHR36509:SF2">
    <property type="entry name" value="BLL3101 PROTEIN"/>
    <property type="match status" value="1"/>
</dbReference>
<gene>
    <name evidence="3" type="ORF">PS2015_1275</name>
</gene>
<feature type="domain" description="DUF1214" evidence="1">
    <location>
        <begin position="245"/>
        <end position="324"/>
    </location>
</feature>
<accession>A0A0S2KC92</accession>
<dbReference type="PATRIC" id="fig|1249552.3.peg.1280"/>
<evidence type="ECO:0000313" key="4">
    <source>
        <dbReference type="Proteomes" id="UP000065641"/>
    </source>
</evidence>
<dbReference type="InterPro" id="IPR010621">
    <property type="entry name" value="DUF1214"/>
</dbReference>
<dbReference type="InterPro" id="IPR037049">
    <property type="entry name" value="DUF1214_C_sf"/>
</dbReference>
<protein>
    <recommendedName>
        <fullName evidence="5">Carboxylesterase</fullName>
    </recommendedName>
</protein>